<keyword evidence="3" id="KW-1185">Reference proteome</keyword>
<dbReference type="SUPFAM" id="SSF51735">
    <property type="entry name" value="NAD(P)-binding Rossmann-fold domains"/>
    <property type="match status" value="1"/>
</dbReference>
<dbReference type="InterPro" id="IPR051783">
    <property type="entry name" value="NAD(P)-dependent_oxidoreduct"/>
</dbReference>
<dbReference type="InterPro" id="IPR001509">
    <property type="entry name" value="Epimerase_deHydtase"/>
</dbReference>
<proteinExistence type="predicted"/>
<comment type="caution">
    <text evidence="2">The sequence shown here is derived from an EMBL/GenBank/DDBJ whole genome shotgun (WGS) entry which is preliminary data.</text>
</comment>
<reference evidence="2 3" key="1">
    <citation type="journal article" date="2016" name="Genome Biol. Evol.">
        <title>Divergent and convergent evolution of fungal pathogenicity.</title>
        <authorList>
            <person name="Shang Y."/>
            <person name="Xiao G."/>
            <person name="Zheng P."/>
            <person name="Cen K."/>
            <person name="Zhan S."/>
            <person name="Wang C."/>
        </authorList>
    </citation>
    <scope>NUCLEOTIDE SEQUENCE [LARGE SCALE GENOMIC DNA]</scope>
    <source>
        <strain evidence="2 3">RCEF 264</strain>
    </source>
</reference>
<organism evidence="2 3">
    <name type="scientific">Niveomyces insectorum RCEF 264</name>
    <dbReference type="NCBI Taxonomy" id="1081102"/>
    <lineage>
        <taxon>Eukaryota</taxon>
        <taxon>Fungi</taxon>
        <taxon>Dikarya</taxon>
        <taxon>Ascomycota</taxon>
        <taxon>Pezizomycotina</taxon>
        <taxon>Sordariomycetes</taxon>
        <taxon>Hypocreomycetidae</taxon>
        <taxon>Hypocreales</taxon>
        <taxon>Cordycipitaceae</taxon>
        <taxon>Niveomyces</taxon>
    </lineage>
</organism>
<evidence type="ECO:0000313" key="3">
    <source>
        <dbReference type="Proteomes" id="UP000076874"/>
    </source>
</evidence>
<accession>A0A167N9F0</accession>
<name>A0A167N9F0_9HYPO</name>
<protein>
    <submittedName>
        <fullName evidence="2">Oxidoreductase</fullName>
    </submittedName>
</protein>
<feature type="domain" description="NAD-dependent epimerase/dehydratase" evidence="1">
    <location>
        <begin position="3"/>
        <end position="223"/>
    </location>
</feature>
<dbReference type="Gene3D" id="3.40.50.720">
    <property type="entry name" value="NAD(P)-binding Rossmann-like Domain"/>
    <property type="match status" value="1"/>
</dbReference>
<dbReference type="CDD" id="cd05262">
    <property type="entry name" value="SDR_a7"/>
    <property type="match status" value="1"/>
</dbReference>
<dbReference type="GO" id="GO:0005737">
    <property type="term" value="C:cytoplasm"/>
    <property type="evidence" value="ECO:0007669"/>
    <property type="project" value="TreeGrafter"/>
</dbReference>
<evidence type="ECO:0000313" key="2">
    <source>
        <dbReference type="EMBL" id="OAA55288.1"/>
    </source>
</evidence>
<dbReference type="PANTHER" id="PTHR48079:SF9">
    <property type="entry name" value="PUTATIVE-RELATED"/>
    <property type="match status" value="1"/>
</dbReference>
<evidence type="ECO:0000259" key="1">
    <source>
        <dbReference type="Pfam" id="PF01370"/>
    </source>
</evidence>
<dbReference type="EMBL" id="AZHD01000020">
    <property type="protein sequence ID" value="OAA55288.1"/>
    <property type="molecule type" value="Genomic_DNA"/>
</dbReference>
<dbReference type="GO" id="GO:0004029">
    <property type="term" value="F:aldehyde dehydrogenase (NAD+) activity"/>
    <property type="evidence" value="ECO:0007669"/>
    <property type="project" value="TreeGrafter"/>
</dbReference>
<dbReference type="AlphaFoldDB" id="A0A167N9F0"/>
<dbReference type="Proteomes" id="UP000076874">
    <property type="component" value="Unassembled WGS sequence"/>
</dbReference>
<dbReference type="STRING" id="1081102.A0A167N9F0"/>
<gene>
    <name evidence="2" type="ORF">SPI_08383</name>
</gene>
<dbReference type="InterPro" id="IPR036291">
    <property type="entry name" value="NAD(P)-bd_dom_sf"/>
</dbReference>
<dbReference type="PANTHER" id="PTHR48079">
    <property type="entry name" value="PROTEIN YEEZ"/>
    <property type="match status" value="1"/>
</dbReference>
<dbReference type="Pfam" id="PF01370">
    <property type="entry name" value="Epimerase"/>
    <property type="match status" value="1"/>
</dbReference>
<sequence>MRVFVTGATGFVGTAVVQELLSAGHDVLGLSRSDKGAEQLKAQGAEALHGVIEDLDVLKKGASGCDAVIHLAFVHDFANFAASCATDRAAITALGDALVAAGPASGGGLRALVVTSGTMLLGSGKLADEDDAPIMDHPMAAARGPSEKVCLDYAKKGLRASVVRLPPTTHGPGSSGFTGILLSTAIAKGVSAYVGDGQNRWCAGHRADAAKVYRLAAEKAQPGSIFHASTEEGVTVKDIATEVGKQLNIPVVSIAPEQVQEHFGWFHFGIGADNTVSSKKTQERLGWTPTNPKLLEDIPVIIDFLKSTAA</sequence>
<dbReference type="OrthoDB" id="10262413at2759"/>